<sequence>MQQGTAQPTPGLTAPGAQPTLVLGEPITLGPATLTLTPGLSTTVGTGSTAVYVGITINTAGQTIITVSSSGTAVTATITDAPATVTLPRTGFDASITGAARPGEHDSSSAGGVAATTSSKAGAMERIETMDCWVGIVLGIMGLGIAL</sequence>
<dbReference type="EMBL" id="ML987210">
    <property type="protein sequence ID" value="KAF2241802.1"/>
    <property type="molecule type" value="Genomic_DNA"/>
</dbReference>
<protein>
    <submittedName>
        <fullName evidence="1">Uncharacterized protein</fullName>
    </submittedName>
</protein>
<keyword evidence="2" id="KW-1185">Reference proteome</keyword>
<proteinExistence type="predicted"/>
<evidence type="ECO:0000313" key="2">
    <source>
        <dbReference type="Proteomes" id="UP000800094"/>
    </source>
</evidence>
<name>A0A6A6HVP1_9PLEO</name>
<dbReference type="GeneID" id="54573599"/>
<dbReference type="RefSeq" id="XP_033676806.1">
    <property type="nucleotide sequence ID" value="XM_033820269.1"/>
</dbReference>
<reference evidence="1" key="1">
    <citation type="journal article" date="2020" name="Stud. Mycol.">
        <title>101 Dothideomycetes genomes: a test case for predicting lifestyles and emergence of pathogens.</title>
        <authorList>
            <person name="Haridas S."/>
            <person name="Albert R."/>
            <person name="Binder M."/>
            <person name="Bloem J."/>
            <person name="Labutti K."/>
            <person name="Salamov A."/>
            <person name="Andreopoulos B."/>
            <person name="Baker S."/>
            <person name="Barry K."/>
            <person name="Bills G."/>
            <person name="Bluhm B."/>
            <person name="Cannon C."/>
            <person name="Castanera R."/>
            <person name="Culley D."/>
            <person name="Daum C."/>
            <person name="Ezra D."/>
            <person name="Gonzalez J."/>
            <person name="Henrissat B."/>
            <person name="Kuo A."/>
            <person name="Liang C."/>
            <person name="Lipzen A."/>
            <person name="Lutzoni F."/>
            <person name="Magnuson J."/>
            <person name="Mondo S."/>
            <person name="Nolan M."/>
            <person name="Ohm R."/>
            <person name="Pangilinan J."/>
            <person name="Park H.-J."/>
            <person name="Ramirez L."/>
            <person name="Alfaro M."/>
            <person name="Sun H."/>
            <person name="Tritt A."/>
            <person name="Yoshinaga Y."/>
            <person name="Zwiers L.-H."/>
            <person name="Turgeon B."/>
            <person name="Goodwin S."/>
            <person name="Spatafora J."/>
            <person name="Crous P."/>
            <person name="Grigoriev I."/>
        </authorList>
    </citation>
    <scope>NUCLEOTIDE SEQUENCE</scope>
    <source>
        <strain evidence="1">CBS 122368</strain>
    </source>
</reference>
<dbReference type="Proteomes" id="UP000800094">
    <property type="component" value="Unassembled WGS sequence"/>
</dbReference>
<gene>
    <name evidence="1" type="ORF">BU26DRAFT_170614</name>
</gene>
<dbReference type="AlphaFoldDB" id="A0A6A6HVP1"/>
<accession>A0A6A6HVP1</accession>
<organism evidence="1 2">
    <name type="scientific">Trematosphaeria pertusa</name>
    <dbReference type="NCBI Taxonomy" id="390896"/>
    <lineage>
        <taxon>Eukaryota</taxon>
        <taxon>Fungi</taxon>
        <taxon>Dikarya</taxon>
        <taxon>Ascomycota</taxon>
        <taxon>Pezizomycotina</taxon>
        <taxon>Dothideomycetes</taxon>
        <taxon>Pleosporomycetidae</taxon>
        <taxon>Pleosporales</taxon>
        <taxon>Massarineae</taxon>
        <taxon>Trematosphaeriaceae</taxon>
        <taxon>Trematosphaeria</taxon>
    </lineage>
</organism>
<evidence type="ECO:0000313" key="1">
    <source>
        <dbReference type="EMBL" id="KAF2241802.1"/>
    </source>
</evidence>